<feature type="non-terminal residue" evidence="1">
    <location>
        <position position="1"/>
    </location>
</feature>
<evidence type="ECO:0000313" key="1">
    <source>
        <dbReference type="EMBL" id="CDW50172.1"/>
    </source>
</evidence>
<proteinExistence type="predicted"/>
<name>A0A0K2VIX6_LEPSM</name>
<dbReference type="AlphaFoldDB" id="A0A0K2VIX6"/>
<dbReference type="EMBL" id="HACA01032811">
    <property type="protein sequence ID" value="CDW50172.1"/>
    <property type="molecule type" value="Transcribed_RNA"/>
</dbReference>
<protein>
    <submittedName>
        <fullName evidence="1">Uncharacterized protein</fullName>
    </submittedName>
</protein>
<sequence>NSSINELLNITSIESEIELNGNAFHFVPGKKI</sequence>
<organism evidence="1">
    <name type="scientific">Lepeophtheirus salmonis</name>
    <name type="common">Salmon louse</name>
    <name type="synonym">Caligus salmonis</name>
    <dbReference type="NCBI Taxonomy" id="72036"/>
    <lineage>
        <taxon>Eukaryota</taxon>
        <taxon>Metazoa</taxon>
        <taxon>Ecdysozoa</taxon>
        <taxon>Arthropoda</taxon>
        <taxon>Crustacea</taxon>
        <taxon>Multicrustacea</taxon>
        <taxon>Hexanauplia</taxon>
        <taxon>Copepoda</taxon>
        <taxon>Siphonostomatoida</taxon>
        <taxon>Caligidae</taxon>
        <taxon>Lepeophtheirus</taxon>
    </lineage>
</organism>
<accession>A0A0K2VIX6</accession>
<reference evidence="1" key="1">
    <citation type="submission" date="2014-05" db="EMBL/GenBank/DDBJ databases">
        <authorList>
            <person name="Chronopoulou M."/>
        </authorList>
    </citation>
    <scope>NUCLEOTIDE SEQUENCE</scope>
    <source>
        <tissue evidence="1">Whole organism</tissue>
    </source>
</reference>